<protein>
    <submittedName>
        <fullName evidence="2">Uncharacterized protein</fullName>
    </submittedName>
</protein>
<dbReference type="OrthoDB" id="9996134at2"/>
<name>A0A328BNB4_9CAUL</name>
<dbReference type="Proteomes" id="UP000249524">
    <property type="component" value="Unassembled WGS sequence"/>
</dbReference>
<feature type="transmembrane region" description="Helical" evidence="1">
    <location>
        <begin position="41"/>
        <end position="62"/>
    </location>
</feature>
<gene>
    <name evidence="2" type="ORF">DJ019_00840</name>
</gene>
<reference evidence="2 3" key="1">
    <citation type="submission" date="2018-05" db="EMBL/GenBank/DDBJ databases">
        <authorList>
            <person name="Lanie J.A."/>
            <person name="Ng W.-L."/>
            <person name="Kazmierczak K.M."/>
            <person name="Andrzejewski T.M."/>
            <person name="Davidsen T.M."/>
            <person name="Wayne K.J."/>
            <person name="Tettelin H."/>
            <person name="Glass J.I."/>
            <person name="Rusch D."/>
            <person name="Podicherti R."/>
            <person name="Tsui H.-C.T."/>
            <person name="Winkler M.E."/>
        </authorList>
    </citation>
    <scope>NUCLEOTIDE SEQUENCE [LARGE SCALE GENOMIC DNA]</scope>
    <source>
        <strain evidence="2 3">BUT-10</strain>
    </source>
</reference>
<proteinExistence type="predicted"/>
<evidence type="ECO:0000256" key="1">
    <source>
        <dbReference type="SAM" id="Phobius"/>
    </source>
</evidence>
<keyword evidence="3" id="KW-1185">Reference proteome</keyword>
<organism evidence="2 3">
    <name type="scientific">Phenylobacterium kunshanense</name>
    <dbReference type="NCBI Taxonomy" id="1445034"/>
    <lineage>
        <taxon>Bacteria</taxon>
        <taxon>Pseudomonadati</taxon>
        <taxon>Pseudomonadota</taxon>
        <taxon>Alphaproteobacteria</taxon>
        <taxon>Caulobacterales</taxon>
        <taxon>Caulobacteraceae</taxon>
        <taxon>Phenylobacterium</taxon>
    </lineage>
</organism>
<sequence length="102" mass="10695">MTDADERLRTLFAEDAPPERDLFFSAEVMSALARRRFLENLAYLAGLALLGGVALWGAWPMIAPLLSVASPALAPVAAALTLAAVAVTMLGRPVAAMLGLES</sequence>
<dbReference type="AlphaFoldDB" id="A0A328BNB4"/>
<keyword evidence="1" id="KW-0472">Membrane</keyword>
<keyword evidence="1" id="KW-1133">Transmembrane helix</keyword>
<keyword evidence="1" id="KW-0812">Transmembrane</keyword>
<evidence type="ECO:0000313" key="3">
    <source>
        <dbReference type="Proteomes" id="UP000249524"/>
    </source>
</evidence>
<accession>A0A328BNB4</accession>
<evidence type="ECO:0000313" key="2">
    <source>
        <dbReference type="EMBL" id="RAK68603.1"/>
    </source>
</evidence>
<dbReference type="EMBL" id="QFYS01000001">
    <property type="protein sequence ID" value="RAK68603.1"/>
    <property type="molecule type" value="Genomic_DNA"/>
</dbReference>
<comment type="caution">
    <text evidence="2">The sequence shown here is derived from an EMBL/GenBank/DDBJ whole genome shotgun (WGS) entry which is preliminary data.</text>
</comment>
<dbReference type="RefSeq" id="WP_111274095.1">
    <property type="nucleotide sequence ID" value="NZ_QFYS01000001.1"/>
</dbReference>
<feature type="transmembrane region" description="Helical" evidence="1">
    <location>
        <begin position="68"/>
        <end position="90"/>
    </location>
</feature>